<proteinExistence type="predicted"/>
<reference evidence="2 3" key="1">
    <citation type="submission" date="2020-08" db="EMBL/GenBank/DDBJ databases">
        <title>The genome sequence of type strain Novosphingobium flavum NBRC 111647.</title>
        <authorList>
            <person name="Liu Y."/>
        </authorList>
    </citation>
    <scope>NUCLEOTIDE SEQUENCE [LARGE SCALE GENOMIC DNA]</scope>
    <source>
        <strain evidence="2 3">NBRC 111647</strain>
    </source>
</reference>
<dbReference type="RefSeq" id="WP_185663331.1">
    <property type="nucleotide sequence ID" value="NZ_JACLAW010000004.1"/>
</dbReference>
<accession>A0A7X1FQE8</accession>
<dbReference type="GO" id="GO:0004622">
    <property type="term" value="F:phosphatidylcholine lysophospholipase activity"/>
    <property type="evidence" value="ECO:0007669"/>
    <property type="project" value="TreeGrafter"/>
</dbReference>
<dbReference type="EMBL" id="JACLAW010000004">
    <property type="protein sequence ID" value="MBC2665059.1"/>
    <property type="molecule type" value="Genomic_DNA"/>
</dbReference>
<gene>
    <name evidence="2" type="ORF">H7F51_05985</name>
</gene>
<feature type="domain" description="SGNH hydrolase-type esterase" evidence="1">
    <location>
        <begin position="94"/>
        <end position="260"/>
    </location>
</feature>
<dbReference type="Gene3D" id="3.40.50.1110">
    <property type="entry name" value="SGNH hydrolase"/>
    <property type="match status" value="1"/>
</dbReference>
<evidence type="ECO:0000313" key="2">
    <source>
        <dbReference type="EMBL" id="MBC2665059.1"/>
    </source>
</evidence>
<sequence length="285" mass="30337">MAGRIMGRLLWGLLVALFLLGALQLAANRLAPANDGLTDAPCPAPEPRLRHMARIAVLTLAGRRIETSDWDDLCIYQAENAAIAARGAWPRAVFMGDSITQYWGFDDPALFGANALGGDVLNRGVSGQNSAQVLVRLMPDALALRPKILHLMVGVNDVIGKRGPSRPEDYRNNIRAMVTLAQAQGIVVIIGLIPPANGDGSDDRARTVPRIRALNGWLAAFAAERGLVVADYYTPLAARDGSLRAAFSDDGLHPNHAGFARMAPVARAALAEADKRLAAEAGAVR</sequence>
<dbReference type="Pfam" id="PF13472">
    <property type="entry name" value="Lipase_GDSL_2"/>
    <property type="match status" value="1"/>
</dbReference>
<evidence type="ECO:0000259" key="1">
    <source>
        <dbReference type="Pfam" id="PF13472"/>
    </source>
</evidence>
<protein>
    <submittedName>
        <fullName evidence="2">GDSL family lipase</fullName>
    </submittedName>
</protein>
<dbReference type="SUPFAM" id="SSF52266">
    <property type="entry name" value="SGNH hydrolase"/>
    <property type="match status" value="1"/>
</dbReference>
<comment type="caution">
    <text evidence="2">The sequence shown here is derived from an EMBL/GenBank/DDBJ whole genome shotgun (WGS) entry which is preliminary data.</text>
</comment>
<name>A0A7X1FQE8_9SPHN</name>
<dbReference type="Proteomes" id="UP000566813">
    <property type="component" value="Unassembled WGS sequence"/>
</dbReference>
<dbReference type="PANTHER" id="PTHR30383:SF5">
    <property type="entry name" value="SGNH HYDROLASE-TYPE ESTERASE DOMAIN-CONTAINING PROTEIN"/>
    <property type="match status" value="1"/>
</dbReference>
<evidence type="ECO:0000313" key="3">
    <source>
        <dbReference type="Proteomes" id="UP000566813"/>
    </source>
</evidence>
<keyword evidence="3" id="KW-1185">Reference proteome</keyword>
<dbReference type="InterPro" id="IPR051532">
    <property type="entry name" value="Ester_Hydrolysis_Enzymes"/>
</dbReference>
<organism evidence="2 3">
    <name type="scientific">Novosphingobium flavum</name>
    <dbReference type="NCBI Taxonomy" id="1778672"/>
    <lineage>
        <taxon>Bacteria</taxon>
        <taxon>Pseudomonadati</taxon>
        <taxon>Pseudomonadota</taxon>
        <taxon>Alphaproteobacteria</taxon>
        <taxon>Sphingomonadales</taxon>
        <taxon>Sphingomonadaceae</taxon>
        <taxon>Novosphingobium</taxon>
    </lineage>
</organism>
<dbReference type="PANTHER" id="PTHR30383">
    <property type="entry name" value="THIOESTERASE 1/PROTEASE 1/LYSOPHOSPHOLIPASE L1"/>
    <property type="match status" value="1"/>
</dbReference>
<dbReference type="AlphaFoldDB" id="A0A7X1FQE8"/>
<dbReference type="InterPro" id="IPR013830">
    <property type="entry name" value="SGNH_hydro"/>
</dbReference>
<dbReference type="InterPro" id="IPR036514">
    <property type="entry name" value="SGNH_hydro_sf"/>
</dbReference>